<reference evidence="1" key="1">
    <citation type="submission" date="2023-05" db="EMBL/GenBank/DDBJ databases">
        <title>Nepenthes gracilis genome sequencing.</title>
        <authorList>
            <person name="Fukushima K."/>
        </authorList>
    </citation>
    <scope>NUCLEOTIDE SEQUENCE</scope>
    <source>
        <strain evidence="1">SING2019-196</strain>
    </source>
</reference>
<evidence type="ECO:0000313" key="1">
    <source>
        <dbReference type="EMBL" id="GMH00149.1"/>
    </source>
</evidence>
<dbReference type="AlphaFoldDB" id="A0AAD3P5F5"/>
<sequence length="369" mass="40702">MEFLESLFDLVEGHLDKFWKDHLVSRAKAKKTKWDLPSPEQRMRTPSRRRKVGAIVIDLAGVPSSMESLASLGQKRVATAADGMPFSSSSTELGIVLAGEFVGVGDNSGVGGEEFAIEAYRARLHSITRCVVLFLPQSEHLVSLEPSVDRAIDLLDETPGGEPKEAPAEPLVAPVAIISEEPTSGEFQEAQGVPTAREPQLVVGVSAELTEETAAEEPAQVVGLIVERPEESTARVFVGTEDLPAKLSEKSVEEATIRPVQEGSIFSPLPQEPRFRVRPERSVRSIWQVERFNPKRWNPNFNRDYSFNPIVETEGRLEMDREYQAPIARRAKVPEGISAQRATSDTDCREVGNSRSFFTNSSASFFIVI</sequence>
<accession>A0AAD3P5F5</accession>
<proteinExistence type="predicted"/>
<keyword evidence="2" id="KW-1185">Reference proteome</keyword>
<name>A0AAD3P5F5_NEPGR</name>
<protein>
    <submittedName>
        <fullName evidence="1">Uncharacterized protein</fullName>
    </submittedName>
</protein>
<comment type="caution">
    <text evidence="1">The sequence shown here is derived from an EMBL/GenBank/DDBJ whole genome shotgun (WGS) entry which is preliminary data.</text>
</comment>
<organism evidence="1 2">
    <name type="scientific">Nepenthes gracilis</name>
    <name type="common">Slender pitcher plant</name>
    <dbReference type="NCBI Taxonomy" id="150966"/>
    <lineage>
        <taxon>Eukaryota</taxon>
        <taxon>Viridiplantae</taxon>
        <taxon>Streptophyta</taxon>
        <taxon>Embryophyta</taxon>
        <taxon>Tracheophyta</taxon>
        <taxon>Spermatophyta</taxon>
        <taxon>Magnoliopsida</taxon>
        <taxon>eudicotyledons</taxon>
        <taxon>Gunneridae</taxon>
        <taxon>Pentapetalae</taxon>
        <taxon>Caryophyllales</taxon>
        <taxon>Nepenthaceae</taxon>
        <taxon>Nepenthes</taxon>
    </lineage>
</organism>
<evidence type="ECO:0000313" key="2">
    <source>
        <dbReference type="Proteomes" id="UP001279734"/>
    </source>
</evidence>
<dbReference type="EMBL" id="BSYO01000002">
    <property type="protein sequence ID" value="GMH00149.1"/>
    <property type="molecule type" value="Genomic_DNA"/>
</dbReference>
<dbReference type="Proteomes" id="UP001279734">
    <property type="component" value="Unassembled WGS sequence"/>
</dbReference>
<gene>
    <name evidence="1" type="ORF">Nepgr_001988</name>
</gene>